<evidence type="ECO:0000313" key="1">
    <source>
        <dbReference type="EMBL" id="CAL0329755.1"/>
    </source>
</evidence>
<accession>A0AAV1Y9U2</accession>
<reference evidence="1 2" key="1">
    <citation type="submission" date="2024-03" db="EMBL/GenBank/DDBJ databases">
        <authorList>
            <person name="Martinez-Hernandez J."/>
        </authorList>
    </citation>
    <scope>NUCLEOTIDE SEQUENCE [LARGE SCALE GENOMIC DNA]</scope>
</reference>
<dbReference type="AlphaFoldDB" id="A0AAV1Y9U2"/>
<name>A0AAV1Y9U2_LUPLU</name>
<protein>
    <submittedName>
        <fullName evidence="1">Uncharacterized protein</fullName>
    </submittedName>
</protein>
<dbReference type="EMBL" id="CAXHTB010000022">
    <property type="protein sequence ID" value="CAL0329755.1"/>
    <property type="molecule type" value="Genomic_DNA"/>
</dbReference>
<dbReference type="Proteomes" id="UP001497480">
    <property type="component" value="Unassembled WGS sequence"/>
</dbReference>
<organism evidence="1 2">
    <name type="scientific">Lupinus luteus</name>
    <name type="common">European yellow lupine</name>
    <dbReference type="NCBI Taxonomy" id="3873"/>
    <lineage>
        <taxon>Eukaryota</taxon>
        <taxon>Viridiplantae</taxon>
        <taxon>Streptophyta</taxon>
        <taxon>Embryophyta</taxon>
        <taxon>Tracheophyta</taxon>
        <taxon>Spermatophyta</taxon>
        <taxon>Magnoliopsida</taxon>
        <taxon>eudicotyledons</taxon>
        <taxon>Gunneridae</taxon>
        <taxon>Pentapetalae</taxon>
        <taxon>rosids</taxon>
        <taxon>fabids</taxon>
        <taxon>Fabales</taxon>
        <taxon>Fabaceae</taxon>
        <taxon>Papilionoideae</taxon>
        <taxon>50 kb inversion clade</taxon>
        <taxon>genistoids sensu lato</taxon>
        <taxon>core genistoids</taxon>
        <taxon>Genisteae</taxon>
        <taxon>Lupinus</taxon>
    </lineage>
</organism>
<proteinExistence type="predicted"/>
<evidence type="ECO:0000313" key="2">
    <source>
        <dbReference type="Proteomes" id="UP001497480"/>
    </source>
</evidence>
<gene>
    <name evidence="1" type="ORF">LLUT_LOCUS30815</name>
</gene>
<comment type="caution">
    <text evidence="1">The sequence shown here is derived from an EMBL/GenBank/DDBJ whole genome shotgun (WGS) entry which is preliminary data.</text>
</comment>
<sequence>MVDIIVMPTTTSTSITNTNIYPPVNETSPLTPFCAIFPHCLVLSRSKILIQIALETIYEEVESKDGDEMEKNSETFVTSSPLIFTKHAAIARCSFKIKGVHRS</sequence>
<keyword evidence="2" id="KW-1185">Reference proteome</keyword>